<dbReference type="InterPro" id="IPR042092">
    <property type="entry name" value="PsdUridine_s_RsuA/RluB/E/F_cat"/>
</dbReference>
<dbReference type="InterPro" id="IPR020103">
    <property type="entry name" value="PsdUridine_synth_cat_dom_sf"/>
</dbReference>
<accession>A0A812IXY5</accession>
<feature type="compositionally biased region" description="Polar residues" evidence="3">
    <location>
        <begin position="124"/>
        <end position="133"/>
    </location>
</feature>
<dbReference type="AlphaFoldDB" id="A0A812IXY5"/>
<evidence type="ECO:0000256" key="2">
    <source>
        <dbReference type="SAM" id="Coils"/>
    </source>
</evidence>
<dbReference type="InterPro" id="IPR050343">
    <property type="entry name" value="RsuA_PseudoU_synthase"/>
</dbReference>
<evidence type="ECO:0000256" key="1">
    <source>
        <dbReference type="ARBA" id="ARBA00023235"/>
    </source>
</evidence>
<feature type="region of interest" description="Disordered" evidence="3">
    <location>
        <begin position="89"/>
        <end position="133"/>
    </location>
</feature>
<evidence type="ECO:0000313" key="4">
    <source>
        <dbReference type="EMBL" id="CAE7190988.1"/>
    </source>
</evidence>
<keyword evidence="5" id="KW-1185">Reference proteome</keyword>
<reference evidence="4" key="1">
    <citation type="submission" date="2021-02" db="EMBL/GenBank/DDBJ databases">
        <authorList>
            <person name="Dougan E. K."/>
            <person name="Rhodes N."/>
            <person name="Thang M."/>
            <person name="Chan C."/>
        </authorList>
    </citation>
    <scope>NUCLEOTIDE SEQUENCE</scope>
</reference>
<dbReference type="GO" id="GO:0001522">
    <property type="term" value="P:pseudouridine synthesis"/>
    <property type="evidence" value="ECO:0007669"/>
    <property type="project" value="InterPro"/>
</dbReference>
<name>A0A812IXY5_SYMPI</name>
<dbReference type="PANTHER" id="PTHR47683">
    <property type="entry name" value="PSEUDOURIDINE SYNTHASE FAMILY PROTEIN-RELATED"/>
    <property type="match status" value="1"/>
</dbReference>
<dbReference type="InterPro" id="IPR020094">
    <property type="entry name" value="TruA/RsuA/RluB/E/F_N"/>
</dbReference>
<dbReference type="OrthoDB" id="440619at2759"/>
<gene>
    <name evidence="4" type="primary">rsuA</name>
    <name evidence="4" type="ORF">SPIL2461_LOCUS1474</name>
</gene>
<feature type="coiled-coil region" evidence="2">
    <location>
        <begin position="178"/>
        <end position="212"/>
    </location>
</feature>
<sequence>MASAASLRVAEQLEQFVQWAKFPQSPGAQPIPEVQDKSCATSVPLPTLLEQKSCTLAQEQERYRKRKDHIQDATKQMDQELKNLQAQLKQLKAKRGQEKKSHQQKVEEMKQQLQELKSQETRKSANTSAPSNARQELELKLQQAFQSGGARELKKLIQRKRGVSIPNVQGAEEPQKTSAQLQRKISELRGALAEATDKEQQLRQQLAASAAAEKLGWKELRQQIFLADSQRGYFEMLAKLVAANSSGDCSTVLWVSLSDIARCEPPSLREVGEYLDPQNVPVALRSGGARFKFWCDLKPPFQVVQVTRAEEALGKWKEAVASEGVKPHPDGELFYVTYECPLAYHVERAWNLKSAVAVEQQVAESDYFRAIPDKDTSGLIVLTNDRKLNYAVTKSRKCSKRYEVTVKGRWNPADSRFQQLMEPYRYLRNQTNAGNEYWTMPAKVRILDHWREPVEPLQPPEVGVSWLMHHQIRRLISRSGLRLVHLHRVAVGPLQLRGLECGQARLVTAEELDELTRLCDLPRPD</sequence>
<keyword evidence="1" id="KW-0413">Isomerase</keyword>
<protein>
    <submittedName>
        <fullName evidence="4">RsuA protein</fullName>
    </submittedName>
</protein>
<dbReference type="Gene3D" id="3.30.70.580">
    <property type="entry name" value="Pseudouridine synthase I, catalytic domain, N-terminal subdomain"/>
    <property type="match status" value="1"/>
</dbReference>
<organism evidence="4 5">
    <name type="scientific">Symbiodinium pilosum</name>
    <name type="common">Dinoflagellate</name>
    <dbReference type="NCBI Taxonomy" id="2952"/>
    <lineage>
        <taxon>Eukaryota</taxon>
        <taxon>Sar</taxon>
        <taxon>Alveolata</taxon>
        <taxon>Dinophyceae</taxon>
        <taxon>Suessiales</taxon>
        <taxon>Symbiodiniaceae</taxon>
        <taxon>Symbiodinium</taxon>
    </lineage>
</organism>
<evidence type="ECO:0000313" key="5">
    <source>
        <dbReference type="Proteomes" id="UP000649617"/>
    </source>
</evidence>
<dbReference type="EMBL" id="CAJNIZ010001447">
    <property type="protein sequence ID" value="CAE7190988.1"/>
    <property type="molecule type" value="Genomic_DNA"/>
</dbReference>
<feature type="compositionally biased region" description="Basic and acidic residues" evidence="3">
    <location>
        <begin position="95"/>
        <end position="110"/>
    </location>
</feature>
<dbReference type="Gene3D" id="3.30.70.1560">
    <property type="entry name" value="Alpha-L RNA-binding motif"/>
    <property type="match status" value="1"/>
</dbReference>
<dbReference type="Proteomes" id="UP000649617">
    <property type="component" value="Unassembled WGS sequence"/>
</dbReference>
<proteinExistence type="predicted"/>
<dbReference type="SUPFAM" id="SSF55120">
    <property type="entry name" value="Pseudouridine synthase"/>
    <property type="match status" value="1"/>
</dbReference>
<dbReference type="GO" id="GO:0009982">
    <property type="term" value="F:pseudouridine synthase activity"/>
    <property type="evidence" value="ECO:0007669"/>
    <property type="project" value="InterPro"/>
</dbReference>
<comment type="caution">
    <text evidence="4">The sequence shown here is derived from an EMBL/GenBank/DDBJ whole genome shotgun (WGS) entry which is preliminary data.</text>
</comment>
<dbReference type="PANTHER" id="PTHR47683:SF4">
    <property type="entry name" value="PSEUDOURIDINE SYNTHASE"/>
    <property type="match status" value="1"/>
</dbReference>
<keyword evidence="2" id="KW-0175">Coiled coil</keyword>
<dbReference type="GO" id="GO:0003723">
    <property type="term" value="F:RNA binding"/>
    <property type="evidence" value="ECO:0007669"/>
    <property type="project" value="InterPro"/>
</dbReference>
<evidence type="ECO:0000256" key="3">
    <source>
        <dbReference type="SAM" id="MobiDB-lite"/>
    </source>
</evidence>